<feature type="region of interest" description="Disordered" evidence="2">
    <location>
        <begin position="573"/>
        <end position="614"/>
    </location>
</feature>
<feature type="compositionally biased region" description="Polar residues" evidence="2">
    <location>
        <begin position="573"/>
        <end position="586"/>
    </location>
</feature>
<sequence length="614" mass="70823">MQQSDDTVRRIAAELLNVFRMITDFAEWYFRSVHPGNVLSACAVQAGAFDESEEYDQRDLRNPPSFGRGTPNNMLETNLSPYKLSRHRNTTVIISDPDSSESIRDGGGRNIQTLVNEPLYKMKAELSHWASRVNAMTININKEQQMIQVMNGTRSGYQSTSRSSIIHPSNSLLQQTFQSSTSPAVSELQRSVGIMQGLLAVLFDDIQETERMGSERFDNVSRYLANEQKLRVQQGQLHGDMMDAIQQQLNEAEDREKIRRKSDTERIQLNSDTIIRLREDIQHLEDTSKTLREEGDVNKEKLDAKEIEYQTIQEENQKLAVEISLKMQEKEQLLLRVKEFGDRAEIKENETRQMAKELTQEHELRIRSEEKAQKLEEERIERDRERIELKNALQSAERELMELRPLRGKDIELAEEKKAREAADRTIDVIRRDKDRLEMRVTQLTRSVDERQAQLEQTSKECTAFKERLFHNELQLKKKERTAQDARSRAEELEHELSTCEEKRRTAEYNVEVESNRAELMARVLASRDTKIGELEGAVGVFEREKIDATNRAWQAERDAAALRTEVQALQSRLTNTGLFGNSPSKWSRGGKSQVIQESDESSSDEETSGSEEN</sequence>
<feature type="compositionally biased region" description="Acidic residues" evidence="2">
    <location>
        <begin position="598"/>
        <end position="614"/>
    </location>
</feature>
<gene>
    <name evidence="3" type="ORF">EZS28_003440</name>
</gene>
<organism evidence="3 4">
    <name type="scientific">Streblomastix strix</name>
    <dbReference type="NCBI Taxonomy" id="222440"/>
    <lineage>
        <taxon>Eukaryota</taxon>
        <taxon>Metamonada</taxon>
        <taxon>Preaxostyla</taxon>
        <taxon>Oxymonadida</taxon>
        <taxon>Streblomastigidae</taxon>
        <taxon>Streblomastix</taxon>
    </lineage>
</organism>
<evidence type="ECO:0000313" key="3">
    <source>
        <dbReference type="EMBL" id="KAA6401031.1"/>
    </source>
</evidence>
<dbReference type="EMBL" id="SNRW01000456">
    <property type="protein sequence ID" value="KAA6401031.1"/>
    <property type="molecule type" value="Genomic_DNA"/>
</dbReference>
<evidence type="ECO:0000313" key="4">
    <source>
        <dbReference type="Proteomes" id="UP000324800"/>
    </source>
</evidence>
<accession>A0A5J4X1E1</accession>
<evidence type="ECO:0000256" key="2">
    <source>
        <dbReference type="SAM" id="MobiDB-lite"/>
    </source>
</evidence>
<feature type="coiled-coil region" evidence="1">
    <location>
        <begin position="274"/>
        <end position="322"/>
    </location>
</feature>
<dbReference type="AlphaFoldDB" id="A0A5J4X1E1"/>
<dbReference type="Proteomes" id="UP000324800">
    <property type="component" value="Unassembled WGS sequence"/>
</dbReference>
<feature type="coiled-coil region" evidence="1">
    <location>
        <begin position="358"/>
        <end position="510"/>
    </location>
</feature>
<keyword evidence="1" id="KW-0175">Coiled coil</keyword>
<protein>
    <submittedName>
        <fullName evidence="3">Uncharacterized protein</fullName>
    </submittedName>
</protein>
<reference evidence="3 4" key="1">
    <citation type="submission" date="2019-03" db="EMBL/GenBank/DDBJ databases">
        <title>Single cell metagenomics reveals metabolic interactions within the superorganism composed of flagellate Streblomastix strix and complex community of Bacteroidetes bacteria on its surface.</title>
        <authorList>
            <person name="Treitli S.C."/>
            <person name="Kolisko M."/>
            <person name="Husnik F."/>
            <person name="Keeling P."/>
            <person name="Hampl V."/>
        </authorList>
    </citation>
    <scope>NUCLEOTIDE SEQUENCE [LARGE SCALE GENOMIC DNA]</scope>
    <source>
        <strain evidence="3">ST1C</strain>
    </source>
</reference>
<evidence type="ECO:0000256" key="1">
    <source>
        <dbReference type="SAM" id="Coils"/>
    </source>
</evidence>
<proteinExistence type="predicted"/>
<comment type="caution">
    <text evidence="3">The sequence shown here is derived from an EMBL/GenBank/DDBJ whole genome shotgun (WGS) entry which is preliminary data.</text>
</comment>
<name>A0A5J4X1E1_9EUKA</name>